<evidence type="ECO:0000256" key="7">
    <source>
        <dbReference type="ARBA" id="ARBA00022884"/>
    </source>
</evidence>
<dbReference type="GO" id="GO:0005737">
    <property type="term" value="C:cytoplasm"/>
    <property type="evidence" value="ECO:0007669"/>
    <property type="project" value="UniProtKB-SubCell"/>
</dbReference>
<comment type="caution">
    <text evidence="10">The sequence shown here is derived from an EMBL/GenBank/DDBJ whole genome shotgun (WGS) entry which is preliminary data.</text>
</comment>
<dbReference type="GO" id="GO:0008270">
    <property type="term" value="F:zinc ion binding"/>
    <property type="evidence" value="ECO:0007669"/>
    <property type="project" value="UniProtKB-KW"/>
</dbReference>
<dbReference type="Gene3D" id="4.10.60.30">
    <property type="entry name" value="Nanos, RNA-binding domain"/>
    <property type="match status" value="1"/>
</dbReference>
<keyword evidence="4 8" id="KW-0863">Zinc-finger</keyword>
<dbReference type="InterPro" id="IPR038129">
    <property type="entry name" value="Nanos_sf"/>
</dbReference>
<gene>
    <name evidence="10" type="ORF">Ocin01_14884</name>
</gene>
<evidence type="ECO:0000313" key="11">
    <source>
        <dbReference type="Proteomes" id="UP000094527"/>
    </source>
</evidence>
<keyword evidence="2" id="KW-0963">Cytoplasm</keyword>
<dbReference type="Pfam" id="PF05741">
    <property type="entry name" value="zf-nanos"/>
    <property type="match status" value="1"/>
</dbReference>
<keyword evidence="11" id="KW-1185">Reference proteome</keyword>
<keyword evidence="3" id="KW-0479">Metal-binding</keyword>
<organism evidence="10 11">
    <name type="scientific">Orchesella cincta</name>
    <name type="common">Springtail</name>
    <name type="synonym">Podura cincta</name>
    <dbReference type="NCBI Taxonomy" id="48709"/>
    <lineage>
        <taxon>Eukaryota</taxon>
        <taxon>Metazoa</taxon>
        <taxon>Ecdysozoa</taxon>
        <taxon>Arthropoda</taxon>
        <taxon>Hexapoda</taxon>
        <taxon>Collembola</taxon>
        <taxon>Entomobryomorpha</taxon>
        <taxon>Entomobryoidea</taxon>
        <taxon>Orchesellidae</taxon>
        <taxon>Orchesellinae</taxon>
        <taxon>Orchesella</taxon>
    </lineage>
</organism>
<proteinExistence type="inferred from homology"/>
<evidence type="ECO:0000256" key="3">
    <source>
        <dbReference type="ARBA" id="ARBA00022723"/>
    </source>
</evidence>
<evidence type="ECO:0000256" key="1">
    <source>
        <dbReference type="ARBA" id="ARBA00004496"/>
    </source>
</evidence>
<dbReference type="InterPro" id="IPR008705">
    <property type="entry name" value="Nanos/Xcar2"/>
</dbReference>
<dbReference type="PROSITE" id="PS51522">
    <property type="entry name" value="ZF_NANOS"/>
    <property type="match status" value="1"/>
</dbReference>
<evidence type="ECO:0000256" key="6">
    <source>
        <dbReference type="ARBA" id="ARBA00022845"/>
    </source>
</evidence>
<dbReference type="PANTHER" id="PTHR12887">
    <property type="entry name" value="NANOS PROTEIN"/>
    <property type="match status" value="1"/>
</dbReference>
<dbReference type="STRING" id="48709.A0A1D2MFP0"/>
<dbReference type="GO" id="GO:0003723">
    <property type="term" value="F:RNA binding"/>
    <property type="evidence" value="ECO:0007669"/>
    <property type="project" value="UniProtKB-UniRule"/>
</dbReference>
<evidence type="ECO:0000256" key="5">
    <source>
        <dbReference type="ARBA" id="ARBA00022833"/>
    </source>
</evidence>
<comment type="similarity">
    <text evidence="8">Belongs to the nanos family.</text>
</comment>
<evidence type="ECO:0000313" key="10">
    <source>
        <dbReference type="EMBL" id="ODM91795.1"/>
    </source>
</evidence>
<comment type="subcellular location">
    <subcellularLocation>
        <location evidence="1">Cytoplasm</location>
    </subcellularLocation>
</comment>
<protein>
    <submittedName>
        <fullName evidence="10">Nanos 2</fullName>
    </submittedName>
</protein>
<keyword evidence="6 8" id="KW-0810">Translation regulation</keyword>
<dbReference type="Proteomes" id="UP000094527">
    <property type="component" value="Unassembled WGS sequence"/>
</dbReference>
<feature type="domain" description="Nanos-type" evidence="9">
    <location>
        <begin position="239"/>
        <end position="292"/>
    </location>
</feature>
<sequence>MEMASSPTIPIPGSAFASLSHNLQYLCVPPFGFSPPGYPWSWIPVQPQSPPAYYSPPAGQFYGMNSSSPSYQSRSYSIYPPLPETTMSMTVMSGSSMETRGYSYASPIPATTVSMTFMSGTSIETREYSYPQRPGASNRNSNGSYNLNASFENLRMNDTRNGYNASYYAERCCQSAVIGGGGITVAGRREYEFIAGQRNMPASAATFFQRTGSEVAVSGAFGPIGNPRRRTVSNQPRRFCRFCKSNKETKDFYESHVLRDRNGIQCPVLRNYVCPVCNATGDNAHTLAYCPENRDELGRIRIGSGWLPKAKRAIARRVRYYSE</sequence>
<evidence type="ECO:0000256" key="8">
    <source>
        <dbReference type="PROSITE-ProRule" id="PRU00855"/>
    </source>
</evidence>
<keyword evidence="7 8" id="KW-0694">RNA-binding</keyword>
<dbReference type="GO" id="GO:0006417">
    <property type="term" value="P:regulation of translation"/>
    <property type="evidence" value="ECO:0007669"/>
    <property type="project" value="UniProtKB-UniRule"/>
</dbReference>
<dbReference type="OrthoDB" id="10010129at2759"/>
<name>A0A1D2MFP0_ORCCI</name>
<evidence type="ECO:0000256" key="4">
    <source>
        <dbReference type="ARBA" id="ARBA00022771"/>
    </source>
</evidence>
<dbReference type="InterPro" id="IPR024161">
    <property type="entry name" value="Znf_nanos-typ"/>
</dbReference>
<reference evidence="10 11" key="1">
    <citation type="journal article" date="2016" name="Genome Biol. Evol.">
        <title>Gene Family Evolution Reflects Adaptation to Soil Environmental Stressors in the Genome of the Collembolan Orchesella cincta.</title>
        <authorList>
            <person name="Faddeeva-Vakhrusheva A."/>
            <person name="Derks M.F."/>
            <person name="Anvar S.Y."/>
            <person name="Agamennone V."/>
            <person name="Suring W."/>
            <person name="Smit S."/>
            <person name="van Straalen N.M."/>
            <person name="Roelofs D."/>
        </authorList>
    </citation>
    <scope>NUCLEOTIDE SEQUENCE [LARGE SCALE GENOMIC DNA]</scope>
    <source>
        <tissue evidence="10">Mixed pool</tissue>
    </source>
</reference>
<dbReference type="AlphaFoldDB" id="A0A1D2MFP0"/>
<dbReference type="EMBL" id="LJIJ01001416">
    <property type="protein sequence ID" value="ODM91795.1"/>
    <property type="molecule type" value="Genomic_DNA"/>
</dbReference>
<evidence type="ECO:0000256" key="2">
    <source>
        <dbReference type="ARBA" id="ARBA00022490"/>
    </source>
</evidence>
<accession>A0A1D2MFP0</accession>
<keyword evidence="5" id="KW-0862">Zinc</keyword>
<evidence type="ECO:0000259" key="9">
    <source>
        <dbReference type="PROSITE" id="PS51522"/>
    </source>
</evidence>